<dbReference type="Proteomes" id="UP000325440">
    <property type="component" value="Unassembled WGS sequence"/>
</dbReference>
<accession>A0A5E4M1U8</accession>
<organism evidence="1 2">
    <name type="scientific">Cinara cedri</name>
    <dbReference type="NCBI Taxonomy" id="506608"/>
    <lineage>
        <taxon>Eukaryota</taxon>
        <taxon>Metazoa</taxon>
        <taxon>Ecdysozoa</taxon>
        <taxon>Arthropoda</taxon>
        <taxon>Hexapoda</taxon>
        <taxon>Insecta</taxon>
        <taxon>Pterygota</taxon>
        <taxon>Neoptera</taxon>
        <taxon>Paraneoptera</taxon>
        <taxon>Hemiptera</taxon>
        <taxon>Sternorrhyncha</taxon>
        <taxon>Aphidomorpha</taxon>
        <taxon>Aphidoidea</taxon>
        <taxon>Aphididae</taxon>
        <taxon>Lachninae</taxon>
        <taxon>Cinara</taxon>
    </lineage>
</organism>
<name>A0A5E4M1U8_9HEMI</name>
<dbReference type="AlphaFoldDB" id="A0A5E4M1U8"/>
<keyword evidence="2" id="KW-1185">Reference proteome</keyword>
<evidence type="ECO:0000313" key="2">
    <source>
        <dbReference type="Proteomes" id="UP000325440"/>
    </source>
</evidence>
<reference evidence="1 2" key="1">
    <citation type="submission" date="2019-08" db="EMBL/GenBank/DDBJ databases">
        <authorList>
            <person name="Alioto T."/>
            <person name="Alioto T."/>
            <person name="Gomez Garrido J."/>
        </authorList>
    </citation>
    <scope>NUCLEOTIDE SEQUENCE [LARGE SCALE GENOMIC DNA]</scope>
</reference>
<protein>
    <submittedName>
        <fullName evidence="1">Uncharacterized protein</fullName>
    </submittedName>
</protein>
<gene>
    <name evidence="1" type="ORF">CINCED_3A024308</name>
</gene>
<sequence length="161" mass="17786">MSADAVMNNYDYDSDASVKDIEIMIQKPDQYSTTIHFDSDTSTDGVSDTATGDVVTNNYDHDSDAFVKDVKLMIQIPDQCSTTIHFDSDTSTDGVSCTATGDVVTNNSDDNDVVSFTILRITVTDHDSDTFLKDVKLMIQIPDQCSTTIHFDSDTYIKIKI</sequence>
<proteinExistence type="predicted"/>
<evidence type="ECO:0000313" key="1">
    <source>
        <dbReference type="EMBL" id="VVC25251.1"/>
    </source>
</evidence>
<dbReference type="EMBL" id="CABPRJ010000010">
    <property type="protein sequence ID" value="VVC25251.1"/>
    <property type="molecule type" value="Genomic_DNA"/>
</dbReference>